<dbReference type="Pfam" id="PF10503">
    <property type="entry name" value="Esterase_PHB"/>
    <property type="match status" value="1"/>
</dbReference>
<dbReference type="RefSeq" id="WP_381833681.1">
    <property type="nucleotide sequence ID" value="NZ_JBHTCF010000010.1"/>
</dbReference>
<gene>
    <name evidence="4" type="ORF">ACFQVC_23550</name>
</gene>
<name>A0ABW2JNU3_9ACTN</name>
<dbReference type="GO" id="GO:0016787">
    <property type="term" value="F:hydrolase activity"/>
    <property type="evidence" value="ECO:0007669"/>
    <property type="project" value="UniProtKB-KW"/>
</dbReference>
<evidence type="ECO:0000256" key="2">
    <source>
        <dbReference type="ARBA" id="ARBA00022801"/>
    </source>
</evidence>
<feature type="region of interest" description="Disordered" evidence="3">
    <location>
        <begin position="1"/>
        <end position="22"/>
    </location>
</feature>
<dbReference type="InterPro" id="IPR029058">
    <property type="entry name" value="AB_hydrolase_fold"/>
</dbReference>
<dbReference type="Proteomes" id="UP001596523">
    <property type="component" value="Unassembled WGS sequence"/>
</dbReference>
<keyword evidence="1" id="KW-0732">Signal</keyword>
<feature type="region of interest" description="Disordered" evidence="3">
    <location>
        <begin position="54"/>
        <end position="93"/>
    </location>
</feature>
<dbReference type="InterPro" id="IPR010126">
    <property type="entry name" value="Esterase_phb"/>
</dbReference>
<keyword evidence="5" id="KW-1185">Reference proteome</keyword>
<organism evidence="4 5">
    <name type="scientific">Streptomyces monticola</name>
    <dbReference type="NCBI Taxonomy" id="2666263"/>
    <lineage>
        <taxon>Bacteria</taxon>
        <taxon>Bacillati</taxon>
        <taxon>Actinomycetota</taxon>
        <taxon>Actinomycetes</taxon>
        <taxon>Kitasatosporales</taxon>
        <taxon>Streptomycetaceae</taxon>
        <taxon>Streptomyces</taxon>
    </lineage>
</organism>
<comment type="caution">
    <text evidence="4">The sequence shown here is derived from an EMBL/GenBank/DDBJ whole genome shotgun (WGS) entry which is preliminary data.</text>
</comment>
<proteinExistence type="predicted"/>
<feature type="compositionally biased region" description="Pro residues" evidence="3">
    <location>
        <begin position="1"/>
        <end position="19"/>
    </location>
</feature>
<evidence type="ECO:0000256" key="3">
    <source>
        <dbReference type="SAM" id="MobiDB-lite"/>
    </source>
</evidence>
<reference evidence="5" key="1">
    <citation type="journal article" date="2019" name="Int. J. Syst. Evol. Microbiol.">
        <title>The Global Catalogue of Microorganisms (GCM) 10K type strain sequencing project: providing services to taxonomists for standard genome sequencing and annotation.</title>
        <authorList>
            <consortium name="The Broad Institute Genomics Platform"/>
            <consortium name="The Broad Institute Genome Sequencing Center for Infectious Disease"/>
            <person name="Wu L."/>
            <person name="Ma J."/>
        </authorList>
    </citation>
    <scope>NUCLEOTIDE SEQUENCE [LARGE SCALE GENOMIC DNA]</scope>
    <source>
        <strain evidence="5">SYNS20</strain>
    </source>
</reference>
<dbReference type="SUPFAM" id="SSF53474">
    <property type="entry name" value="alpha/beta-Hydrolases"/>
    <property type="match status" value="1"/>
</dbReference>
<sequence>MTSAPSPPKPASSPPPPGPTLAAARRALGLRPWWRALAVGIVLAVGPAACSVPDAPEEAAAGSTPEDGRTPEAGGPKRNAPTAPAAPTRRELRVDGVERSYLLHRPRAAGTKRMPLVVAFHGRGADAAGLRAMSRLDSAARARGMVVAFPEGLHSGWGAGTAKTRGRPDPDADVRFTEALVADLVRTERADPDRVHVTGFSNGGSMALRVAAQRPGLVAGAAAVSGQLPGGAAEVNPTGPVPTLIIYGADDPVRPLEGLATPAPAPEGQEPVTPTRSARASAEAFAAAAGARRPTLRAEAGYDRTTWRNGTDLAAELLVVRGAGHTWPGSSVPARPGFGRTSTALDATATVLDFLAPRSHR</sequence>
<evidence type="ECO:0000313" key="5">
    <source>
        <dbReference type="Proteomes" id="UP001596523"/>
    </source>
</evidence>
<dbReference type="EMBL" id="JBHTCF010000010">
    <property type="protein sequence ID" value="MFC7307190.1"/>
    <property type="molecule type" value="Genomic_DNA"/>
</dbReference>
<dbReference type="PANTHER" id="PTHR43037">
    <property type="entry name" value="UNNAMED PRODUCT-RELATED"/>
    <property type="match status" value="1"/>
</dbReference>
<keyword evidence="2 4" id="KW-0378">Hydrolase</keyword>
<dbReference type="Gene3D" id="3.40.50.1820">
    <property type="entry name" value="alpha/beta hydrolase"/>
    <property type="match status" value="1"/>
</dbReference>
<evidence type="ECO:0000313" key="4">
    <source>
        <dbReference type="EMBL" id="MFC7307190.1"/>
    </source>
</evidence>
<protein>
    <submittedName>
        <fullName evidence="4">Alpha/beta hydrolase family esterase</fullName>
    </submittedName>
</protein>
<evidence type="ECO:0000256" key="1">
    <source>
        <dbReference type="ARBA" id="ARBA00022729"/>
    </source>
</evidence>
<dbReference type="PANTHER" id="PTHR43037:SF1">
    <property type="entry name" value="BLL1128 PROTEIN"/>
    <property type="match status" value="1"/>
</dbReference>
<dbReference type="InterPro" id="IPR050955">
    <property type="entry name" value="Plant_Biomass_Hydrol_Est"/>
</dbReference>
<accession>A0ABW2JNU3</accession>